<dbReference type="SUPFAM" id="SSF53732">
    <property type="entry name" value="Aconitase iron-sulfur domain"/>
    <property type="match status" value="1"/>
</dbReference>
<dbReference type="InterPro" id="IPR050926">
    <property type="entry name" value="Aconitase/IPM_isomerase"/>
</dbReference>
<dbReference type="InterPro" id="IPR036008">
    <property type="entry name" value="Aconitase_4Fe-4S_dom"/>
</dbReference>
<evidence type="ECO:0000256" key="2">
    <source>
        <dbReference type="ARBA" id="ARBA00023004"/>
    </source>
</evidence>
<evidence type="ECO:0000256" key="3">
    <source>
        <dbReference type="ARBA" id="ARBA00023014"/>
    </source>
</evidence>
<evidence type="ECO:0000259" key="5">
    <source>
        <dbReference type="Pfam" id="PF00694"/>
    </source>
</evidence>
<dbReference type="InterPro" id="IPR015931">
    <property type="entry name" value="Acnase/IPM_dHydase_lsu_aba_1/3"/>
</dbReference>
<keyword evidence="3" id="KW-0411">Iron-sulfur</keyword>
<feature type="domain" description="Aconitase/3-isopropylmalate dehydratase large subunit alpha/beta/alpha" evidence="4">
    <location>
        <begin position="60"/>
        <end position="491"/>
    </location>
</feature>
<dbReference type="GO" id="GO:0046872">
    <property type="term" value="F:metal ion binding"/>
    <property type="evidence" value="ECO:0007669"/>
    <property type="project" value="UniProtKB-KW"/>
</dbReference>
<keyword evidence="7" id="KW-1185">Reference proteome</keyword>
<dbReference type="InterPro" id="IPR001030">
    <property type="entry name" value="Acoase/IPM_deHydtase_lsu_aba"/>
</dbReference>
<dbReference type="Pfam" id="PF00694">
    <property type="entry name" value="Aconitase_C"/>
    <property type="match status" value="1"/>
</dbReference>
<dbReference type="Proteomes" id="UP001205919">
    <property type="component" value="Unassembled WGS sequence"/>
</dbReference>
<dbReference type="AlphaFoldDB" id="A0AAW5K929"/>
<sequence>MIKLIEKGAYLLNGTVLVEDIEKKGLPAVNEEVRAAGFKPLGWLPEDKVKDSRGTIAAGIIAAHNAAGTEDNYKIRFDSLASHDITYVGIIQTAIASGMKEFPVPYVMTNCHNSLCAVGGTINEDDHLFGLSAAKKFGGEFVPPHLAVIHSYVREMMSGCGRMILGSDSHTRYGALGTMGVGEGGPELVKQLVGRTYDFPRADVVAVYLTGAPRPGVGPQDVALAIIGAVFKNGFVKNKVMEFVGPGIANLPVEFRSGIDVMTTETACWTSVWATDDKVKAYYENHKRPEAFKKLAPSDVAWYDAAIIVELDKIKPMIALPFHPSNIFTIDELNENPRDIFRQVEKDALSKIETPGLSLNLVEKVSDDGCVHVDQGIIAGCSGGVFDNIIAAAQILKGKDVGCGEFSLSVYPGSQPAMLALVKNGAISDLMEAGAVVKTAFCGPCFGAGDTPANHGFSIRHTTRNFPNREGSKPGDGQLASVALMDARSIAATAANGGVLTSAEKYGDLLHETEYSFDSGVYEKKVYHGFGKADASAELIYGPNIRPWPKVYPLAENLMLKIASVITDPVTTTDELIPSGETSSLRSNPIKLAQFALSRKDPKYVGRAHEAQALEDERREAAENKAELSAAAKSVLAHASESDISKIALGSCIFAVKPGDGSAREQAASSQKVLGGQANFAEEYATKRYRSNLINWGMIPFIVDPADRDKFKPGEWLCLPGIRRAVRDGKEETAAWIISEDGHEKSITVKMPGLAPEDREILLAGCLMNYYAEQNAKG</sequence>
<dbReference type="InterPro" id="IPR000573">
    <property type="entry name" value="AconitaseA/IPMdHydase_ssu_swvl"/>
</dbReference>
<dbReference type="Pfam" id="PF00330">
    <property type="entry name" value="Aconitase"/>
    <property type="match status" value="1"/>
</dbReference>
<protein>
    <submittedName>
        <fullName evidence="6">Hydratase</fullName>
    </submittedName>
</protein>
<dbReference type="GO" id="GO:0005829">
    <property type="term" value="C:cytosol"/>
    <property type="evidence" value="ECO:0007669"/>
    <property type="project" value="TreeGrafter"/>
</dbReference>
<dbReference type="PANTHER" id="PTHR43160:SF3">
    <property type="entry name" value="ACONITATE HYDRATASE, MITOCHONDRIAL"/>
    <property type="match status" value="1"/>
</dbReference>
<accession>A0AAW5K929</accession>
<dbReference type="GO" id="GO:0003994">
    <property type="term" value="F:aconitate hydratase activity"/>
    <property type="evidence" value="ECO:0007669"/>
    <property type="project" value="TreeGrafter"/>
</dbReference>
<dbReference type="Gene3D" id="3.20.19.10">
    <property type="entry name" value="Aconitase, domain 4"/>
    <property type="match status" value="1"/>
</dbReference>
<dbReference type="PANTHER" id="PTHR43160">
    <property type="entry name" value="ACONITATE HYDRATASE B"/>
    <property type="match status" value="1"/>
</dbReference>
<keyword evidence="2" id="KW-0408">Iron</keyword>
<dbReference type="GO" id="GO:0006099">
    <property type="term" value="P:tricarboxylic acid cycle"/>
    <property type="evidence" value="ECO:0007669"/>
    <property type="project" value="TreeGrafter"/>
</dbReference>
<reference evidence="6 7" key="1">
    <citation type="submission" date="2022-06" db="EMBL/GenBank/DDBJ databases">
        <title>Isolation of gut microbiota from human fecal samples.</title>
        <authorList>
            <person name="Pamer E.G."/>
            <person name="Barat B."/>
            <person name="Waligurski E."/>
            <person name="Medina S."/>
            <person name="Paddock L."/>
            <person name="Mostad J."/>
        </authorList>
    </citation>
    <scope>NUCLEOTIDE SEQUENCE [LARGE SCALE GENOMIC DNA]</scope>
    <source>
        <strain evidence="6 7">DFI.9.90</strain>
    </source>
</reference>
<keyword evidence="1" id="KW-0479">Metal-binding</keyword>
<evidence type="ECO:0000313" key="6">
    <source>
        <dbReference type="EMBL" id="MCQ4815689.1"/>
    </source>
</evidence>
<evidence type="ECO:0000313" key="7">
    <source>
        <dbReference type="Proteomes" id="UP001205919"/>
    </source>
</evidence>
<evidence type="ECO:0000256" key="1">
    <source>
        <dbReference type="ARBA" id="ARBA00022723"/>
    </source>
</evidence>
<dbReference type="InterPro" id="IPR015928">
    <property type="entry name" value="Aconitase/3IPM_dehydase_swvl"/>
</dbReference>
<name>A0AAW5K929_9BACT</name>
<gene>
    <name evidence="6" type="ORF">NE630_14735</name>
</gene>
<evidence type="ECO:0000259" key="4">
    <source>
        <dbReference type="Pfam" id="PF00330"/>
    </source>
</evidence>
<dbReference type="SUPFAM" id="SSF52016">
    <property type="entry name" value="LeuD/IlvD-like"/>
    <property type="match status" value="1"/>
</dbReference>
<dbReference type="Gene3D" id="3.30.499.10">
    <property type="entry name" value="Aconitase, domain 3"/>
    <property type="match status" value="2"/>
</dbReference>
<dbReference type="EMBL" id="JANFYT010000052">
    <property type="protein sequence ID" value="MCQ4815689.1"/>
    <property type="molecule type" value="Genomic_DNA"/>
</dbReference>
<dbReference type="NCBIfam" id="NF008503">
    <property type="entry name" value="PRK11413.1"/>
    <property type="match status" value="1"/>
</dbReference>
<dbReference type="GO" id="GO:0051539">
    <property type="term" value="F:4 iron, 4 sulfur cluster binding"/>
    <property type="evidence" value="ECO:0007669"/>
    <property type="project" value="TreeGrafter"/>
</dbReference>
<organism evidence="6 7">
    <name type="scientific">Cloacibacillus evryensis</name>
    <dbReference type="NCBI Taxonomy" id="508460"/>
    <lineage>
        <taxon>Bacteria</taxon>
        <taxon>Thermotogati</taxon>
        <taxon>Synergistota</taxon>
        <taxon>Synergistia</taxon>
        <taxon>Synergistales</taxon>
        <taxon>Synergistaceae</taxon>
        <taxon>Cloacibacillus</taxon>
    </lineage>
</organism>
<feature type="domain" description="Aconitase A/isopropylmalate dehydratase small subunit swivel" evidence="5">
    <location>
        <begin position="659"/>
        <end position="701"/>
    </location>
</feature>
<comment type="caution">
    <text evidence="6">The sequence shown here is derived from an EMBL/GenBank/DDBJ whole genome shotgun (WGS) entry which is preliminary data.</text>
</comment>
<proteinExistence type="predicted"/>